<dbReference type="GO" id="GO:0016020">
    <property type="term" value="C:membrane"/>
    <property type="evidence" value="ECO:0007669"/>
    <property type="project" value="TreeGrafter"/>
</dbReference>
<evidence type="ECO:0000313" key="3">
    <source>
        <dbReference type="EMBL" id="XBW03462.1"/>
    </source>
</evidence>
<dbReference type="KEGG" id="rhox:RBB84_19575"/>
<dbReference type="Pfam" id="PF00106">
    <property type="entry name" value="adh_short"/>
    <property type="match status" value="1"/>
</dbReference>
<dbReference type="PRINTS" id="PR00081">
    <property type="entry name" value="GDHRDH"/>
</dbReference>
<name>A0AAU7UUA1_9NOCA</name>
<reference evidence="3" key="1">
    <citation type="submission" date="2023-08" db="EMBL/GenBank/DDBJ databases">
        <title>The novel hydrolase IpcH responsible for the initial isoprocarb degradation step in Rhodococcus sp. D-6.</title>
        <authorList>
            <person name="Zhu Q."/>
        </authorList>
    </citation>
    <scope>NUCLEOTIDE SEQUENCE</scope>
    <source>
        <strain evidence="3">D-6</strain>
    </source>
</reference>
<accession>A0AAU7UUA1</accession>
<keyword evidence="2 3" id="KW-0560">Oxidoreductase</keyword>
<protein>
    <submittedName>
        <fullName evidence="3">SDR family oxidoreductase</fullName>
        <ecNumber evidence="3">1.-.-.-</ecNumber>
    </submittedName>
</protein>
<comment type="similarity">
    <text evidence="1">Belongs to the short-chain dehydrogenases/reductases (SDR) family.</text>
</comment>
<sequence length="248" mass="26088">MSADDARVALVTGASRGIGALIARTLAERGWNLTVSARQPEALQGFAHALAADTGRRIVAVAADMSDEAAVEQLAREHVDAFGRTDALVLNAGMGAIGRFAEFPLRRLDKLYAVNVRSAYQLVQQLLPTMRATGGLSSKGARVIAMASMTGISAEPLNSAYGATKAALISLCETLTVEEYEHGVSGVAVCPGYVATDMTSGLADTIAPTEMITARDVADQTVALTELERTVVVPRLLLTRPGPNLWHA</sequence>
<dbReference type="PANTHER" id="PTHR44196:SF1">
    <property type="entry name" value="DEHYDROGENASE_REDUCTASE SDR FAMILY MEMBER 7B"/>
    <property type="match status" value="1"/>
</dbReference>
<dbReference type="EMBL" id="CP132970">
    <property type="protein sequence ID" value="XBW03462.1"/>
    <property type="molecule type" value="Genomic_DNA"/>
</dbReference>
<dbReference type="RefSeq" id="WP_350246564.1">
    <property type="nucleotide sequence ID" value="NZ_CP132970.1"/>
</dbReference>
<dbReference type="InterPro" id="IPR002347">
    <property type="entry name" value="SDR_fam"/>
</dbReference>
<organism evidence="3">
    <name type="scientific">Rhodococcus sp. D-6</name>
    <dbReference type="NCBI Taxonomy" id="1387842"/>
    <lineage>
        <taxon>Bacteria</taxon>
        <taxon>Bacillati</taxon>
        <taxon>Actinomycetota</taxon>
        <taxon>Actinomycetes</taxon>
        <taxon>Mycobacteriales</taxon>
        <taxon>Nocardiaceae</taxon>
        <taxon>Rhodococcus</taxon>
    </lineage>
</organism>
<dbReference type="InterPro" id="IPR036291">
    <property type="entry name" value="NAD(P)-bd_dom_sf"/>
</dbReference>
<dbReference type="PANTHER" id="PTHR44196">
    <property type="entry name" value="DEHYDROGENASE/REDUCTASE SDR FAMILY MEMBER 7B"/>
    <property type="match status" value="1"/>
</dbReference>
<proteinExistence type="inferred from homology"/>
<dbReference type="GO" id="GO:0016491">
    <property type="term" value="F:oxidoreductase activity"/>
    <property type="evidence" value="ECO:0007669"/>
    <property type="project" value="UniProtKB-KW"/>
</dbReference>
<gene>
    <name evidence="3" type="ORF">RBB84_19575</name>
</gene>
<dbReference type="EC" id="1.-.-.-" evidence="3"/>
<dbReference type="SUPFAM" id="SSF51735">
    <property type="entry name" value="NAD(P)-binding Rossmann-fold domains"/>
    <property type="match status" value="1"/>
</dbReference>
<dbReference type="Gene3D" id="3.40.50.720">
    <property type="entry name" value="NAD(P)-binding Rossmann-like Domain"/>
    <property type="match status" value="1"/>
</dbReference>
<evidence type="ECO:0000256" key="2">
    <source>
        <dbReference type="ARBA" id="ARBA00023002"/>
    </source>
</evidence>
<dbReference type="CDD" id="cd05233">
    <property type="entry name" value="SDR_c"/>
    <property type="match status" value="1"/>
</dbReference>
<evidence type="ECO:0000256" key="1">
    <source>
        <dbReference type="ARBA" id="ARBA00006484"/>
    </source>
</evidence>
<dbReference type="AlphaFoldDB" id="A0AAU7UUA1"/>